<evidence type="ECO:0000313" key="1">
    <source>
        <dbReference type="EMBL" id="CUM88427.1"/>
    </source>
</evidence>
<dbReference type="GO" id="GO:0004713">
    <property type="term" value="F:protein tyrosine kinase activity"/>
    <property type="evidence" value="ECO:0007669"/>
    <property type="project" value="TreeGrafter"/>
</dbReference>
<dbReference type="EMBL" id="CYXV01000004">
    <property type="protein sequence ID" value="CUM88427.1"/>
    <property type="molecule type" value="Genomic_DNA"/>
</dbReference>
<dbReference type="GO" id="GO:0005829">
    <property type="term" value="C:cytosol"/>
    <property type="evidence" value="ECO:0007669"/>
    <property type="project" value="TreeGrafter"/>
</dbReference>
<dbReference type="InterPro" id="IPR023214">
    <property type="entry name" value="HAD_sf"/>
</dbReference>
<dbReference type="GO" id="GO:0008253">
    <property type="term" value="F:5'-nucleotidase activity"/>
    <property type="evidence" value="ECO:0007669"/>
    <property type="project" value="UniProtKB-EC"/>
</dbReference>
<dbReference type="InterPro" id="IPR041492">
    <property type="entry name" value="HAD_2"/>
</dbReference>
<dbReference type="RefSeq" id="WP_055262122.1">
    <property type="nucleotide sequence ID" value="NZ_CYXV01000004.1"/>
</dbReference>
<dbReference type="AlphaFoldDB" id="A0A173SF32"/>
<dbReference type="InterPro" id="IPR050155">
    <property type="entry name" value="HAD-like_hydrolase_sf"/>
</dbReference>
<dbReference type="Pfam" id="PF13419">
    <property type="entry name" value="HAD_2"/>
    <property type="match status" value="1"/>
</dbReference>
<dbReference type="SFLD" id="SFLDG01135">
    <property type="entry name" value="C1.5.6:_HAD__Beta-PGM__Phospha"/>
    <property type="match status" value="1"/>
</dbReference>
<dbReference type="Gene3D" id="3.40.50.1000">
    <property type="entry name" value="HAD superfamily/HAD-like"/>
    <property type="match status" value="1"/>
</dbReference>
<dbReference type="InterPro" id="IPR036412">
    <property type="entry name" value="HAD-like_sf"/>
</dbReference>
<evidence type="ECO:0000313" key="2">
    <source>
        <dbReference type="Proteomes" id="UP000095495"/>
    </source>
</evidence>
<sequence length="224" mass="25544">MNTILFDLDGTLIDSSEGIIKCVLYTLDFYGIKEPDTAKLYRFIGPPLSESFERYYGFSHEKAYEAVQKYRERYNKTGIFECKLYPGVEKCIRTLKEQGYRIGMASSKPEVSCRRILEHFGILPLFDDVVGATFDGTRDKKSEILKEVMRRWSHIPKSEMCLIGDTMFDVNGAKELGIFCIAVSYGFGDVEEMKAAGVAGMCDSLEQLPELLRKLHTCDVHKNR</sequence>
<organism evidence="1 2">
    <name type="scientific">Roseburia faecis</name>
    <dbReference type="NCBI Taxonomy" id="301302"/>
    <lineage>
        <taxon>Bacteria</taxon>
        <taxon>Bacillati</taxon>
        <taxon>Bacillota</taxon>
        <taxon>Clostridia</taxon>
        <taxon>Lachnospirales</taxon>
        <taxon>Lachnospiraceae</taxon>
        <taxon>Roseburia</taxon>
    </lineage>
</organism>
<dbReference type="GeneID" id="99747080"/>
<dbReference type="SFLD" id="SFLDG01129">
    <property type="entry name" value="C1.5:_HAD__Beta-PGM__Phosphata"/>
    <property type="match status" value="1"/>
</dbReference>
<dbReference type="Proteomes" id="UP000095495">
    <property type="component" value="Unassembled WGS sequence"/>
</dbReference>
<protein>
    <submittedName>
        <fullName evidence="1">5'-nucleotidase</fullName>
        <ecNumber evidence="1">3.1.3.5</ecNumber>
    </submittedName>
</protein>
<proteinExistence type="predicted"/>
<dbReference type="PANTHER" id="PTHR43434">
    <property type="entry name" value="PHOSPHOGLYCOLATE PHOSPHATASE"/>
    <property type="match status" value="1"/>
</dbReference>
<reference evidence="1 2" key="1">
    <citation type="submission" date="2015-09" db="EMBL/GenBank/DDBJ databases">
        <authorList>
            <consortium name="Pathogen Informatics"/>
        </authorList>
    </citation>
    <scope>NUCLEOTIDE SEQUENCE [LARGE SCALE GENOMIC DNA]</scope>
    <source>
        <strain evidence="1 2">2789STDY5608863</strain>
    </source>
</reference>
<dbReference type="SUPFAM" id="SSF56784">
    <property type="entry name" value="HAD-like"/>
    <property type="match status" value="1"/>
</dbReference>
<dbReference type="InterPro" id="IPR023198">
    <property type="entry name" value="PGP-like_dom2"/>
</dbReference>
<dbReference type="Gene3D" id="1.10.150.240">
    <property type="entry name" value="Putative phosphatase, domain 2"/>
    <property type="match status" value="1"/>
</dbReference>
<gene>
    <name evidence="1" type="ORF">ERS852420_01311</name>
</gene>
<keyword evidence="1" id="KW-0378">Hydrolase</keyword>
<dbReference type="SFLD" id="SFLDS00003">
    <property type="entry name" value="Haloacid_Dehalogenase"/>
    <property type="match status" value="1"/>
</dbReference>
<name>A0A173SF32_9FIRM</name>
<dbReference type="EC" id="3.1.3.5" evidence="1"/>
<accession>A0A173SF32</accession>
<dbReference type="PANTHER" id="PTHR43434:SF20">
    <property type="entry name" value="5'-NUCLEOTIDASE"/>
    <property type="match status" value="1"/>
</dbReference>